<organism evidence="6 7">
    <name type="scientific">Viridibacterium curvum</name>
    <dbReference type="NCBI Taxonomy" id="1101404"/>
    <lineage>
        <taxon>Bacteria</taxon>
        <taxon>Pseudomonadati</taxon>
        <taxon>Pseudomonadota</taxon>
        <taxon>Betaproteobacteria</taxon>
        <taxon>Rhodocyclales</taxon>
        <taxon>Rhodocyclaceae</taxon>
        <taxon>Viridibacterium</taxon>
    </lineage>
</organism>
<sequence>MLEAINQAGRQRMLSQRMAKLYGQQLRNVRNTDATRLMTTSIALFDQQLATLRAFTQKQGATEITKSYEELGMRWQDYRAVVSAQPTGEGLRQVAQLNEQVLANAHQATLMLEKLHGGSLGKLVNISGRQRMLSQRMSKFYFFRSNGLNSADVGKGLETARGEFLAGLNTLKNAPENSSEIRNWIELAEAQWPFFDDAVRAQTPNRGEQAYHDSNVATTSENILQVMDKLTGLYTALS</sequence>
<dbReference type="Proteomes" id="UP001500547">
    <property type="component" value="Unassembled WGS sequence"/>
</dbReference>
<dbReference type="InterPro" id="IPR029095">
    <property type="entry name" value="NarX-like_N"/>
</dbReference>
<evidence type="ECO:0000313" key="6">
    <source>
        <dbReference type="EMBL" id="GAA5162349.1"/>
    </source>
</evidence>
<keyword evidence="2" id="KW-0812">Transmembrane</keyword>
<dbReference type="Gene3D" id="1.20.120.960">
    <property type="entry name" value="Histidine kinase NarX, sensor domain"/>
    <property type="match status" value="1"/>
</dbReference>
<dbReference type="Pfam" id="PF13675">
    <property type="entry name" value="PilJ"/>
    <property type="match status" value="1"/>
</dbReference>
<comment type="subcellular location">
    <subcellularLocation>
        <location evidence="1">Membrane</location>
        <topology evidence="1">Multi-pass membrane protein</topology>
    </subcellularLocation>
</comment>
<keyword evidence="3" id="KW-1133">Transmembrane helix</keyword>
<evidence type="ECO:0000256" key="1">
    <source>
        <dbReference type="ARBA" id="ARBA00004141"/>
    </source>
</evidence>
<gene>
    <name evidence="6" type="ORF">GCM10025770_12890</name>
</gene>
<evidence type="ECO:0000256" key="2">
    <source>
        <dbReference type="ARBA" id="ARBA00022692"/>
    </source>
</evidence>
<evidence type="ECO:0000259" key="5">
    <source>
        <dbReference type="Pfam" id="PF13675"/>
    </source>
</evidence>
<keyword evidence="7" id="KW-1185">Reference proteome</keyword>
<reference evidence="7" key="1">
    <citation type="journal article" date="2019" name="Int. J. Syst. Evol. Microbiol.">
        <title>The Global Catalogue of Microorganisms (GCM) 10K type strain sequencing project: providing services to taxonomists for standard genome sequencing and annotation.</title>
        <authorList>
            <consortium name="The Broad Institute Genomics Platform"/>
            <consortium name="The Broad Institute Genome Sequencing Center for Infectious Disease"/>
            <person name="Wu L."/>
            <person name="Ma J."/>
        </authorList>
    </citation>
    <scope>NUCLEOTIDE SEQUENCE [LARGE SCALE GENOMIC DNA]</scope>
    <source>
        <strain evidence="7">JCM 18715</strain>
    </source>
</reference>
<evidence type="ECO:0000256" key="3">
    <source>
        <dbReference type="ARBA" id="ARBA00022989"/>
    </source>
</evidence>
<evidence type="ECO:0000313" key="7">
    <source>
        <dbReference type="Proteomes" id="UP001500547"/>
    </source>
</evidence>
<comment type="caution">
    <text evidence="6">The sequence shown here is derived from an EMBL/GenBank/DDBJ whole genome shotgun (WGS) entry which is preliminary data.</text>
</comment>
<dbReference type="InterPro" id="IPR042295">
    <property type="entry name" value="NarX-like_N_sf"/>
</dbReference>
<accession>A0ABP9QI60</accession>
<dbReference type="EMBL" id="BAABLD010000007">
    <property type="protein sequence ID" value="GAA5162349.1"/>
    <property type="molecule type" value="Genomic_DNA"/>
</dbReference>
<evidence type="ECO:0000256" key="4">
    <source>
        <dbReference type="ARBA" id="ARBA00023136"/>
    </source>
</evidence>
<name>A0ABP9QI60_9RHOO</name>
<protein>
    <recommendedName>
        <fullName evidence="5">NarX-like N-terminal domain-containing protein</fullName>
    </recommendedName>
</protein>
<keyword evidence="4" id="KW-0472">Membrane</keyword>
<feature type="domain" description="NarX-like N-terminal" evidence="5">
    <location>
        <begin position="3"/>
        <end position="83"/>
    </location>
</feature>
<proteinExistence type="predicted"/>